<comment type="caution">
    <text evidence="1">The sequence shown here is derived from an EMBL/GenBank/DDBJ whole genome shotgun (WGS) entry which is preliminary data.</text>
</comment>
<evidence type="ECO:0000313" key="2">
    <source>
        <dbReference type="Proteomes" id="UP000325243"/>
    </source>
</evidence>
<dbReference type="AlphaFoldDB" id="A0A5S4V0N6"/>
<evidence type="ECO:0000313" key="1">
    <source>
        <dbReference type="EMBL" id="TYL52472.1"/>
    </source>
</evidence>
<evidence type="ECO:0008006" key="3">
    <source>
        <dbReference type="Google" id="ProtNLM"/>
    </source>
</evidence>
<organism evidence="1 2">
    <name type="scientific">Agromyces mariniharenae</name>
    <dbReference type="NCBI Taxonomy" id="2604423"/>
    <lineage>
        <taxon>Bacteria</taxon>
        <taxon>Bacillati</taxon>
        <taxon>Actinomycetota</taxon>
        <taxon>Actinomycetes</taxon>
        <taxon>Micrococcales</taxon>
        <taxon>Microbacteriaceae</taxon>
        <taxon>Agromyces</taxon>
    </lineage>
</organism>
<dbReference type="RefSeq" id="WP_148731935.1">
    <property type="nucleotide sequence ID" value="NZ_VSSB01000001.1"/>
</dbReference>
<gene>
    <name evidence="1" type="ORF">FYC51_01560</name>
</gene>
<dbReference type="EMBL" id="VSSB01000001">
    <property type="protein sequence ID" value="TYL52472.1"/>
    <property type="molecule type" value="Genomic_DNA"/>
</dbReference>
<dbReference type="Proteomes" id="UP000325243">
    <property type="component" value="Unassembled WGS sequence"/>
</dbReference>
<reference evidence="1 2" key="1">
    <citation type="submission" date="2019-08" db="EMBL/GenBank/DDBJ databases">
        <authorList>
            <person name="Hu J."/>
        </authorList>
    </citation>
    <scope>NUCLEOTIDE SEQUENCE [LARGE SCALE GENOMIC DNA]</scope>
    <source>
        <strain evidence="1 2">NEAU-184</strain>
    </source>
</reference>
<name>A0A5S4V0N6_9MICO</name>
<proteinExistence type="predicted"/>
<protein>
    <recommendedName>
        <fullName evidence="3">SAF domain-containing protein</fullName>
    </recommendedName>
</protein>
<accession>A0A5S4V0N6</accession>
<sequence>MPRRPERSERGALRLDPRLVIGVVLVAASTTGVWALVTGLDDSIDVYAVRDTVVPGTRVTVDDLAVESVRLGPLADAYLAPGDVPDDGLVVVRTVESGELVPATAVDDADRTGLATVVVPSRGALPSGLGTGSTVDVWSARLIERGAYEPPAVLVAAAEIAAIHEPEGMVESGGPAVELLVPREKVAALLEALAAGDAIDLVPARPSGD</sequence>
<keyword evidence="2" id="KW-1185">Reference proteome</keyword>